<protein>
    <recommendedName>
        <fullName evidence="3">Lipoprotein</fullName>
    </recommendedName>
</protein>
<evidence type="ECO:0000256" key="1">
    <source>
        <dbReference type="SAM" id="SignalP"/>
    </source>
</evidence>
<evidence type="ECO:0008006" key="3">
    <source>
        <dbReference type="Google" id="ProtNLM"/>
    </source>
</evidence>
<accession>A0A0S4XPY9</accession>
<name>A0A0S4XPY9_9BACT</name>
<sequence>MFNRIKIVLIIIFFSAFLNADINNTNNNNNVEVNLSKMSKKEFANSDYIRIRFMRGNPTKMTRIICKQICKKECIEPVELNSRFALAWLYKKNKSKSIGMTETARSIDMGAKGSSSFNALNYFEEHEFQKSGEFYFFKSLTGSTHKREVSFNVVLLAGHEYEIDTMMGTVLMINSDGSTTKVKTSFPSKCGAFDSKERIFPVLR</sequence>
<gene>
    <name evidence="2" type="ORF">BN3087_710015</name>
</gene>
<feature type="chain" id="PRO_5006629839" description="Lipoprotein" evidence="1">
    <location>
        <begin position="21"/>
        <end position="204"/>
    </location>
</feature>
<keyword evidence="1" id="KW-0732">Signal</keyword>
<dbReference type="AlphaFoldDB" id="A0A0S4XPY9"/>
<organism evidence="2">
    <name type="scientific">Sulfurovum sp. enrichment culture clone C5</name>
    <dbReference type="NCBI Taxonomy" id="497650"/>
    <lineage>
        <taxon>Bacteria</taxon>
        <taxon>Pseudomonadati</taxon>
        <taxon>Campylobacterota</taxon>
        <taxon>Epsilonproteobacteria</taxon>
        <taxon>Campylobacterales</taxon>
        <taxon>Sulfurovaceae</taxon>
        <taxon>Sulfurovum</taxon>
        <taxon>environmental samples</taxon>
    </lineage>
</organism>
<proteinExistence type="predicted"/>
<dbReference type="EMBL" id="FAXN01000075">
    <property type="protein sequence ID" value="CUV66285.1"/>
    <property type="molecule type" value="Genomic_DNA"/>
</dbReference>
<feature type="signal peptide" evidence="1">
    <location>
        <begin position="1"/>
        <end position="20"/>
    </location>
</feature>
<reference evidence="2" key="1">
    <citation type="submission" date="2015-11" db="EMBL/GenBank/DDBJ databases">
        <authorList>
            <person name="Zhang Y."/>
            <person name="Guo Z."/>
        </authorList>
    </citation>
    <scope>NUCLEOTIDE SEQUENCE</scope>
    <source>
        <strain evidence="2">BN30871</strain>
    </source>
</reference>
<evidence type="ECO:0000313" key="2">
    <source>
        <dbReference type="EMBL" id="CUV66285.1"/>
    </source>
</evidence>